<feature type="transmembrane region" description="Helical" evidence="6">
    <location>
        <begin position="47"/>
        <end position="67"/>
    </location>
</feature>
<comment type="caution">
    <text evidence="8">The sequence shown here is derived from an EMBL/GenBank/DDBJ whole genome shotgun (WGS) entry which is preliminary data.</text>
</comment>
<proteinExistence type="predicted"/>
<comment type="subcellular location">
    <subcellularLocation>
        <location evidence="1">Cell membrane</location>
        <topology evidence="1">Multi-pass membrane protein</topology>
    </subcellularLocation>
</comment>
<feature type="transmembrane region" description="Helical" evidence="6">
    <location>
        <begin position="203"/>
        <end position="222"/>
    </location>
</feature>
<dbReference type="EMBL" id="JPVT01000160">
    <property type="protein sequence ID" value="KFN90394.1"/>
    <property type="molecule type" value="Genomic_DNA"/>
</dbReference>
<organism evidence="8 9">
    <name type="scientific">Tetragenococcus muriaticus 3MR10-3</name>
    <dbReference type="NCBI Taxonomy" id="1302648"/>
    <lineage>
        <taxon>Bacteria</taxon>
        <taxon>Bacillati</taxon>
        <taxon>Bacillota</taxon>
        <taxon>Bacilli</taxon>
        <taxon>Lactobacillales</taxon>
        <taxon>Enterococcaceae</taxon>
        <taxon>Tetragenococcus</taxon>
    </lineage>
</organism>
<evidence type="ECO:0000256" key="6">
    <source>
        <dbReference type="SAM" id="Phobius"/>
    </source>
</evidence>
<dbReference type="PANTHER" id="PTHR42718">
    <property type="entry name" value="MAJOR FACILITATOR SUPERFAMILY MULTIDRUG TRANSPORTER MFSC"/>
    <property type="match status" value="1"/>
</dbReference>
<evidence type="ECO:0000256" key="1">
    <source>
        <dbReference type="ARBA" id="ARBA00004651"/>
    </source>
</evidence>
<evidence type="ECO:0000256" key="3">
    <source>
        <dbReference type="ARBA" id="ARBA00022692"/>
    </source>
</evidence>
<dbReference type="Gene3D" id="1.20.1720.10">
    <property type="entry name" value="Multidrug resistance protein D"/>
    <property type="match status" value="1"/>
</dbReference>
<keyword evidence="4 6" id="KW-1133">Transmembrane helix</keyword>
<evidence type="ECO:0000256" key="2">
    <source>
        <dbReference type="ARBA" id="ARBA00022448"/>
    </source>
</evidence>
<dbReference type="InterPro" id="IPR036259">
    <property type="entry name" value="MFS_trans_sf"/>
</dbReference>
<feature type="transmembrane region" description="Helical" evidence="6">
    <location>
        <begin position="108"/>
        <end position="129"/>
    </location>
</feature>
<accession>A0A091C0F3</accession>
<feature type="transmembrane region" description="Helical" evidence="6">
    <location>
        <begin position="228"/>
        <end position="250"/>
    </location>
</feature>
<feature type="transmembrane region" description="Helical" evidence="6">
    <location>
        <begin position="395"/>
        <end position="419"/>
    </location>
</feature>
<evidence type="ECO:0000256" key="5">
    <source>
        <dbReference type="ARBA" id="ARBA00023136"/>
    </source>
</evidence>
<dbReference type="AlphaFoldDB" id="A0A091C0F3"/>
<dbReference type="RefSeq" id="WP_028790221.1">
    <property type="nucleotide sequence ID" value="NZ_JPVT01000160.1"/>
</dbReference>
<evidence type="ECO:0000259" key="7">
    <source>
        <dbReference type="PROSITE" id="PS50850"/>
    </source>
</evidence>
<feature type="domain" description="Major facilitator superfamily (MFS) profile" evidence="7">
    <location>
        <begin position="13"/>
        <end position="461"/>
    </location>
</feature>
<keyword evidence="2" id="KW-0813">Transport</keyword>
<keyword evidence="3 6" id="KW-0812">Transmembrane</keyword>
<feature type="transmembrane region" description="Helical" evidence="6">
    <location>
        <begin position="136"/>
        <end position="156"/>
    </location>
</feature>
<dbReference type="InterPro" id="IPR020846">
    <property type="entry name" value="MFS_dom"/>
</dbReference>
<dbReference type="SUPFAM" id="SSF103473">
    <property type="entry name" value="MFS general substrate transporter"/>
    <property type="match status" value="1"/>
</dbReference>
<evidence type="ECO:0000256" key="4">
    <source>
        <dbReference type="ARBA" id="ARBA00022989"/>
    </source>
</evidence>
<dbReference type="GO" id="GO:0005886">
    <property type="term" value="C:plasma membrane"/>
    <property type="evidence" value="ECO:0007669"/>
    <property type="project" value="UniProtKB-SubCell"/>
</dbReference>
<feature type="transmembrane region" description="Helical" evidence="6">
    <location>
        <begin position="12"/>
        <end position="35"/>
    </location>
</feature>
<dbReference type="PATRIC" id="fig|1302648.3.peg.1500"/>
<gene>
    <name evidence="8" type="ORF">TMU3MR103_1534</name>
</gene>
<feature type="transmembrane region" description="Helical" evidence="6">
    <location>
        <begin position="162"/>
        <end position="182"/>
    </location>
</feature>
<dbReference type="Proteomes" id="UP000029381">
    <property type="component" value="Unassembled WGS sequence"/>
</dbReference>
<feature type="transmembrane region" description="Helical" evidence="6">
    <location>
        <begin position="297"/>
        <end position="317"/>
    </location>
</feature>
<evidence type="ECO:0000313" key="8">
    <source>
        <dbReference type="EMBL" id="KFN90394.1"/>
    </source>
</evidence>
<keyword evidence="9" id="KW-1185">Reference proteome</keyword>
<dbReference type="GO" id="GO:0022857">
    <property type="term" value="F:transmembrane transporter activity"/>
    <property type="evidence" value="ECO:0007669"/>
    <property type="project" value="InterPro"/>
</dbReference>
<keyword evidence="5 6" id="KW-0472">Membrane</keyword>
<evidence type="ECO:0000313" key="9">
    <source>
        <dbReference type="Proteomes" id="UP000029381"/>
    </source>
</evidence>
<dbReference type="InterPro" id="IPR011701">
    <property type="entry name" value="MFS"/>
</dbReference>
<feature type="transmembrane region" description="Helical" evidence="6">
    <location>
        <begin position="439"/>
        <end position="459"/>
    </location>
</feature>
<dbReference type="PANTHER" id="PTHR42718:SF9">
    <property type="entry name" value="MAJOR FACILITATOR SUPERFAMILY MULTIDRUG TRANSPORTER MFSC"/>
    <property type="match status" value="1"/>
</dbReference>
<dbReference type="Gene3D" id="1.20.1250.20">
    <property type="entry name" value="MFS general substrate transporter like domains"/>
    <property type="match status" value="1"/>
</dbReference>
<feature type="transmembrane region" description="Helical" evidence="6">
    <location>
        <begin position="354"/>
        <end position="374"/>
    </location>
</feature>
<feature type="transmembrane region" description="Helical" evidence="6">
    <location>
        <begin position="79"/>
        <end position="102"/>
    </location>
</feature>
<name>A0A091C0F3_9ENTE</name>
<protein>
    <submittedName>
        <fullName evidence="8">Major facilitator superfamily permease</fullName>
    </submittedName>
</protein>
<feature type="transmembrane region" description="Helical" evidence="6">
    <location>
        <begin position="329"/>
        <end position="348"/>
    </location>
</feature>
<reference evidence="8 9" key="1">
    <citation type="submission" date="2014-08" db="EMBL/GenBank/DDBJ databases">
        <title>Genome sequence of Tetragenococcus muriaticus.</title>
        <authorList>
            <person name="Chuea-nongthon C."/>
            <person name="Rodtong S."/>
            <person name="Yongsawatdigul J."/>
            <person name="Steele J.L."/>
            <person name="Liu X.-y."/>
            <person name="Speers J."/>
            <person name="Glasner J.D."/>
            <person name="Neeno-Eckwall E.C."/>
        </authorList>
    </citation>
    <scope>NUCLEOTIDE SEQUENCE [LARGE SCALE GENOMIC DNA]</scope>
    <source>
        <strain evidence="8 9">3MR10-3</strain>
    </source>
</reference>
<dbReference type="PRINTS" id="PR01036">
    <property type="entry name" value="TCRTETB"/>
</dbReference>
<feature type="transmembrane region" description="Helical" evidence="6">
    <location>
        <begin position="270"/>
        <end position="291"/>
    </location>
</feature>
<dbReference type="PROSITE" id="PS50850">
    <property type="entry name" value="MFS"/>
    <property type="match status" value="1"/>
</dbReference>
<sequence>MGNEFVSKQTKLAIAAVALLSFLGILVETSLNVAFPTLTKEFDVPLGIMQWATSGYLLMVTIIMSTTGHLIKKYKAQSLFRIAVLFCIIGAVLCASAVSFPMLMTGRLFQAVATGLATPLMFHIILSLIPQSQVGLYMGVGSMVTSFAPALGPTYGGFLTSFLSWRAIFLLTLPIIFGIIWLGIKHIHLEAVGTNQRFDWMGVVLLAWVFVSLSVAFANAGTHGFDSLSFFGLLAIFIMGLIALFIHFRISERKILNFALLLRPIIGLRWLNFFILQFINIGISFVLPILAQDYLGTAPFMAGLILFPGSLLGAAIAPYAGRLYDKQGALLPLIIANVFMFLGCWLFYFGTPILSVASMIFIYIFLRVGFNFGFGNTLSDASKQVNLEERAEINSLFNTFQQYAGSFGTSVLSAVISSVQLQGGLPLATLTARGSRIDFILLAILAGIGLLTVVISHYLKRRTVNTQK</sequence>
<dbReference type="Pfam" id="PF07690">
    <property type="entry name" value="MFS_1"/>
    <property type="match status" value="1"/>
</dbReference>